<accession>A0A0A6VPU0</accession>
<dbReference type="CDD" id="cd18876">
    <property type="entry name" value="NUDIX_Hydrolase"/>
    <property type="match status" value="1"/>
</dbReference>
<evidence type="ECO:0000256" key="3">
    <source>
        <dbReference type="ARBA" id="ARBA00022801"/>
    </source>
</evidence>
<proteinExistence type="inferred from homology"/>
<name>A0A0A6VPU0_KOCRO</name>
<dbReference type="Pfam" id="PF00293">
    <property type="entry name" value="NUDIX"/>
    <property type="match status" value="1"/>
</dbReference>
<dbReference type="InterPro" id="IPR000086">
    <property type="entry name" value="NUDIX_hydrolase_dom"/>
</dbReference>
<dbReference type="PRINTS" id="PR00502">
    <property type="entry name" value="NUDIXFAMILY"/>
</dbReference>
<dbReference type="OrthoDB" id="4247482at2"/>
<dbReference type="InterPro" id="IPR020084">
    <property type="entry name" value="NUDIX_hydrolase_CS"/>
</dbReference>
<evidence type="ECO:0000256" key="2">
    <source>
        <dbReference type="ARBA" id="ARBA00005582"/>
    </source>
</evidence>
<evidence type="ECO:0000256" key="1">
    <source>
        <dbReference type="ARBA" id="ARBA00001946"/>
    </source>
</evidence>
<organism evidence="6 7">
    <name type="scientific">Kocuria rosea subsp. polaris</name>
    <dbReference type="NCBI Taxonomy" id="136273"/>
    <lineage>
        <taxon>Bacteria</taxon>
        <taxon>Bacillati</taxon>
        <taxon>Actinomycetota</taxon>
        <taxon>Actinomycetes</taxon>
        <taxon>Micrococcales</taxon>
        <taxon>Micrococcaceae</taxon>
        <taxon>Kocuria</taxon>
    </lineage>
</organism>
<dbReference type="PROSITE" id="PS51462">
    <property type="entry name" value="NUDIX"/>
    <property type="match status" value="1"/>
</dbReference>
<reference evidence="6 7" key="1">
    <citation type="journal article" date="2003" name="Int. J. Syst. Evol. Microbiol.">
        <title>Kocuria polaris sp. nov., an orange-pigmented psychrophilic bacterium isolated from an Antarctic cyanobacterial mat sample.</title>
        <authorList>
            <person name="Reddy G.S."/>
            <person name="Prakash J.S."/>
            <person name="Prabahar V."/>
            <person name="Matsumoto G.I."/>
            <person name="Stackebrandt E."/>
            <person name="Shivaji S."/>
        </authorList>
    </citation>
    <scope>NUCLEOTIDE SEQUENCE [LARGE SCALE GENOMIC DNA]</scope>
    <source>
        <strain evidence="6 7">CMS 76or</strain>
    </source>
</reference>
<dbReference type="AlphaFoldDB" id="A0A0A6VPU0"/>
<dbReference type="Proteomes" id="UP000030466">
    <property type="component" value="Unassembled WGS sequence"/>
</dbReference>
<evidence type="ECO:0000259" key="5">
    <source>
        <dbReference type="PROSITE" id="PS51462"/>
    </source>
</evidence>
<evidence type="ECO:0000313" key="7">
    <source>
        <dbReference type="Proteomes" id="UP000030466"/>
    </source>
</evidence>
<comment type="similarity">
    <text evidence="2 4">Belongs to the Nudix hydrolase family.</text>
</comment>
<dbReference type="SUPFAM" id="SSF55811">
    <property type="entry name" value="Nudix"/>
    <property type="match status" value="1"/>
</dbReference>
<gene>
    <name evidence="6" type="ORF">GY22_15520</name>
</gene>
<dbReference type="Gene3D" id="3.90.79.10">
    <property type="entry name" value="Nucleoside Triphosphate Pyrophosphohydrolase"/>
    <property type="match status" value="1"/>
</dbReference>
<comment type="caution">
    <text evidence="6">The sequence shown here is derived from an EMBL/GenBank/DDBJ whole genome shotgun (WGS) entry which is preliminary data.</text>
</comment>
<dbReference type="RefSeq" id="WP_017833764.1">
    <property type="nucleotide sequence ID" value="NZ_JSUH01000017.1"/>
</dbReference>
<keyword evidence="7" id="KW-1185">Reference proteome</keyword>
<evidence type="ECO:0000256" key="4">
    <source>
        <dbReference type="RuleBase" id="RU003476"/>
    </source>
</evidence>
<comment type="cofactor">
    <cofactor evidence="1">
        <name>Mg(2+)</name>
        <dbReference type="ChEBI" id="CHEBI:18420"/>
    </cofactor>
</comment>
<dbReference type="GO" id="GO:0016787">
    <property type="term" value="F:hydrolase activity"/>
    <property type="evidence" value="ECO:0007669"/>
    <property type="project" value="UniProtKB-KW"/>
</dbReference>
<dbReference type="PANTHER" id="PTHR43046:SF14">
    <property type="entry name" value="MUTT_NUDIX FAMILY PROTEIN"/>
    <property type="match status" value="1"/>
</dbReference>
<dbReference type="EMBL" id="JSUH01000017">
    <property type="protein sequence ID" value="KHD96413.1"/>
    <property type="molecule type" value="Genomic_DNA"/>
</dbReference>
<sequence>MSSYLSETELKQFVDSLPTRRLAAEALIRDPEGRVLLVEPNYKSDWTVPGGTVEAGEDPRTGCFREVVEEVGLHLPEGRLLVVHHGVAMGLWGDSVSFVYDGGVIGADTPITIQEEELLSHRWTAPEDLDRYLRPGLARRLRAGLAALEDGTTAELVDGPR</sequence>
<dbReference type="InterPro" id="IPR015797">
    <property type="entry name" value="NUDIX_hydrolase-like_dom_sf"/>
</dbReference>
<dbReference type="InterPro" id="IPR020476">
    <property type="entry name" value="Nudix_hydrolase"/>
</dbReference>
<dbReference type="PANTHER" id="PTHR43046">
    <property type="entry name" value="GDP-MANNOSE MANNOSYL HYDROLASE"/>
    <property type="match status" value="1"/>
</dbReference>
<evidence type="ECO:0000313" key="6">
    <source>
        <dbReference type="EMBL" id="KHD96413.1"/>
    </source>
</evidence>
<feature type="domain" description="Nudix hydrolase" evidence="5">
    <location>
        <begin position="19"/>
        <end position="146"/>
    </location>
</feature>
<keyword evidence="3 4" id="KW-0378">Hydrolase</keyword>
<protein>
    <submittedName>
        <fullName evidence="6">NUDIX hydrolase</fullName>
    </submittedName>
</protein>
<dbReference type="PROSITE" id="PS00893">
    <property type="entry name" value="NUDIX_BOX"/>
    <property type="match status" value="1"/>
</dbReference>